<dbReference type="RefSeq" id="WP_212398944.1">
    <property type="nucleotide sequence ID" value="NZ_JAFCJH010000056.1"/>
</dbReference>
<sequence>MIQKISRIAGWLAFAFIAFVTISPIDDRPSIAAPQIEHFAAFALLGLLLVMGYPRRALAVVVMIAASAYALEALQLLTPDRHARLLDATVKAVGGLCGIGAGRILLPLLQDQIDRFRKLPQQSAG</sequence>
<keyword evidence="1" id="KW-0812">Transmembrane</keyword>
<dbReference type="Pfam" id="PF04892">
    <property type="entry name" value="VanZ"/>
    <property type="match status" value="1"/>
</dbReference>
<feature type="transmembrane region" description="Helical" evidence="1">
    <location>
        <begin position="31"/>
        <end position="50"/>
    </location>
</feature>
<dbReference type="Proteomes" id="UP001315278">
    <property type="component" value="Unassembled WGS sequence"/>
</dbReference>
<dbReference type="NCBIfam" id="NF037970">
    <property type="entry name" value="vanZ_1"/>
    <property type="match status" value="1"/>
</dbReference>
<comment type="caution">
    <text evidence="3">The sequence shown here is derived from an EMBL/GenBank/DDBJ whole genome shotgun (WGS) entry which is preliminary data.</text>
</comment>
<evidence type="ECO:0000256" key="1">
    <source>
        <dbReference type="SAM" id="Phobius"/>
    </source>
</evidence>
<keyword evidence="1" id="KW-1133">Transmembrane helix</keyword>
<dbReference type="EMBL" id="JAFCJH010000056">
    <property type="protein sequence ID" value="MBR0800511.1"/>
    <property type="molecule type" value="Genomic_DNA"/>
</dbReference>
<reference evidence="4" key="1">
    <citation type="journal article" date="2021" name="ISME J.">
        <title>Evolutionary origin and ecological implication of a unique nif island in free-living Bradyrhizobium lineages.</title>
        <authorList>
            <person name="Tao J."/>
        </authorList>
    </citation>
    <scope>NUCLEOTIDE SEQUENCE [LARGE SCALE GENOMIC DNA]</scope>
    <source>
        <strain evidence="4">SZCCT0434</strain>
    </source>
</reference>
<dbReference type="InterPro" id="IPR017015">
    <property type="entry name" value="UCP033367_VanZ"/>
</dbReference>
<evidence type="ECO:0000313" key="3">
    <source>
        <dbReference type="EMBL" id="MBR0800511.1"/>
    </source>
</evidence>
<feature type="transmembrane region" description="Helical" evidence="1">
    <location>
        <begin position="57"/>
        <end position="77"/>
    </location>
</feature>
<name>A0ABS5FUK4_9BRAD</name>
<keyword evidence="4" id="KW-1185">Reference proteome</keyword>
<dbReference type="PIRSF" id="PIRSF033367">
    <property type="entry name" value="UCP033367_VanZ"/>
    <property type="match status" value="1"/>
</dbReference>
<feature type="transmembrane region" description="Helical" evidence="1">
    <location>
        <begin position="89"/>
        <end position="109"/>
    </location>
</feature>
<gene>
    <name evidence="3" type="ORF">JQ615_34625</name>
</gene>
<feature type="transmembrane region" description="Helical" evidence="1">
    <location>
        <begin position="7"/>
        <end position="25"/>
    </location>
</feature>
<evidence type="ECO:0000313" key="4">
    <source>
        <dbReference type="Proteomes" id="UP001315278"/>
    </source>
</evidence>
<protein>
    <submittedName>
        <fullName evidence="3">VanZ family protein</fullName>
    </submittedName>
</protein>
<feature type="domain" description="VanZ-like" evidence="2">
    <location>
        <begin position="17"/>
        <end position="104"/>
    </location>
</feature>
<proteinExistence type="predicted"/>
<dbReference type="InterPro" id="IPR006976">
    <property type="entry name" value="VanZ-like"/>
</dbReference>
<organism evidence="3 4">
    <name type="scientific">Bradyrhizobium jicamae</name>
    <dbReference type="NCBI Taxonomy" id="280332"/>
    <lineage>
        <taxon>Bacteria</taxon>
        <taxon>Pseudomonadati</taxon>
        <taxon>Pseudomonadota</taxon>
        <taxon>Alphaproteobacteria</taxon>
        <taxon>Hyphomicrobiales</taxon>
        <taxon>Nitrobacteraceae</taxon>
        <taxon>Bradyrhizobium</taxon>
    </lineage>
</organism>
<evidence type="ECO:0000259" key="2">
    <source>
        <dbReference type="Pfam" id="PF04892"/>
    </source>
</evidence>
<accession>A0ABS5FUK4</accession>
<keyword evidence="1" id="KW-0472">Membrane</keyword>